<keyword evidence="4 9" id="KW-0101">Branched-chain amino acid catabolism</keyword>
<dbReference type="AlphaFoldDB" id="A0A9W7GJR4"/>
<evidence type="ECO:0000256" key="7">
    <source>
        <dbReference type="ARBA" id="ARBA00049197"/>
    </source>
</evidence>
<dbReference type="Pfam" id="PF14833">
    <property type="entry name" value="NAD_binding_11"/>
    <property type="match status" value="1"/>
</dbReference>
<proteinExistence type="inferred from homology"/>
<accession>A0A9W7GJR4</accession>
<dbReference type="InterPro" id="IPR036291">
    <property type="entry name" value="NAD(P)-bd_dom_sf"/>
</dbReference>
<dbReference type="InterPro" id="IPR015815">
    <property type="entry name" value="HIBADH-related"/>
</dbReference>
<organism evidence="12 13">
    <name type="scientific">Triparma columacea</name>
    <dbReference type="NCBI Taxonomy" id="722753"/>
    <lineage>
        <taxon>Eukaryota</taxon>
        <taxon>Sar</taxon>
        <taxon>Stramenopiles</taxon>
        <taxon>Ochrophyta</taxon>
        <taxon>Bolidophyceae</taxon>
        <taxon>Parmales</taxon>
        <taxon>Triparmaceae</taxon>
        <taxon>Triparma</taxon>
    </lineage>
</organism>
<feature type="active site" evidence="8">
    <location>
        <position position="176"/>
    </location>
</feature>
<comment type="pathway">
    <text evidence="1 9">Amino-acid degradation; L-valine degradation.</text>
</comment>
<evidence type="ECO:0000256" key="2">
    <source>
        <dbReference type="ARBA" id="ARBA00006013"/>
    </source>
</evidence>
<dbReference type="InterPro" id="IPR013328">
    <property type="entry name" value="6PGD_dom2"/>
</dbReference>
<evidence type="ECO:0000259" key="11">
    <source>
        <dbReference type="Pfam" id="PF14833"/>
    </source>
</evidence>
<evidence type="ECO:0000256" key="4">
    <source>
        <dbReference type="ARBA" id="ARBA00022456"/>
    </source>
</evidence>
<dbReference type="NCBIfam" id="TIGR01692">
    <property type="entry name" value="HIBADH"/>
    <property type="match status" value="1"/>
</dbReference>
<evidence type="ECO:0000256" key="6">
    <source>
        <dbReference type="ARBA" id="ARBA00023027"/>
    </source>
</evidence>
<evidence type="ECO:0000256" key="5">
    <source>
        <dbReference type="ARBA" id="ARBA00023002"/>
    </source>
</evidence>
<dbReference type="SUPFAM" id="SSF48179">
    <property type="entry name" value="6-phosphogluconate dehydrogenase C-terminal domain-like"/>
    <property type="match status" value="1"/>
</dbReference>
<dbReference type="Gene3D" id="1.10.1040.10">
    <property type="entry name" value="N-(1-d-carboxylethyl)-l-norvaline Dehydrogenase, domain 2"/>
    <property type="match status" value="1"/>
</dbReference>
<evidence type="ECO:0000256" key="9">
    <source>
        <dbReference type="RuleBase" id="RU910714"/>
    </source>
</evidence>
<dbReference type="InterPro" id="IPR008927">
    <property type="entry name" value="6-PGluconate_DH-like_C_sf"/>
</dbReference>
<dbReference type="SUPFAM" id="SSF51735">
    <property type="entry name" value="NAD(P)-binding Rossmann-fold domains"/>
    <property type="match status" value="1"/>
</dbReference>
<evidence type="ECO:0000256" key="1">
    <source>
        <dbReference type="ARBA" id="ARBA00005109"/>
    </source>
</evidence>
<evidence type="ECO:0000313" key="13">
    <source>
        <dbReference type="Proteomes" id="UP001165065"/>
    </source>
</evidence>
<dbReference type="FunFam" id="1.10.1040.10:FF:000006">
    <property type="entry name" value="3-hydroxyisobutyrate dehydrogenase"/>
    <property type="match status" value="1"/>
</dbReference>
<dbReference type="PANTHER" id="PTHR22981:SF7">
    <property type="entry name" value="3-HYDROXYISOBUTYRATE DEHYDROGENASE, MITOCHONDRIAL"/>
    <property type="match status" value="1"/>
</dbReference>
<dbReference type="GO" id="GO:0008442">
    <property type="term" value="F:3-hydroxyisobutyrate dehydrogenase activity"/>
    <property type="evidence" value="ECO:0007669"/>
    <property type="project" value="UniProtKB-EC"/>
</dbReference>
<dbReference type="Pfam" id="PF03446">
    <property type="entry name" value="NAD_binding_2"/>
    <property type="match status" value="1"/>
</dbReference>
<dbReference type="PROSITE" id="PS00895">
    <property type="entry name" value="3_HYDROXYISOBUT_DH"/>
    <property type="match status" value="1"/>
</dbReference>
<evidence type="ECO:0000259" key="10">
    <source>
        <dbReference type="Pfam" id="PF03446"/>
    </source>
</evidence>
<evidence type="ECO:0000256" key="8">
    <source>
        <dbReference type="PIRSR" id="PIRSR000103-1"/>
    </source>
</evidence>
<gene>
    <name evidence="12" type="ORF">TrCOL_g3259</name>
</gene>
<sequence length="301" mass="30976">MLSRTARLTSAQCGFIGLGNMGGFMANNLLASGTSVAAFDLSQASLDAVASAGGVPVTSVADLKDCETIITMLPSSPHVEETVGTLLDAGWKGKLFIDSSTIDPITSKSLAGKLQSSGIGAIDAPVSGGVKGAEAGTLTFMVGGSSSDLEAARPHLEVMGANVIHCGDNGAGQSTKLCNNLAMGIQMVGVVEAINMGTKLGLDAKTLASVMNTSTSRCWSSENYNPFPGVCENVPASRDYNNGFGVSLMLKDLKLATHAAGSVRSPTPLGNLTKEIYAMCEDQGMGEKDFGVVIDFLNQKK</sequence>
<evidence type="ECO:0000256" key="3">
    <source>
        <dbReference type="ARBA" id="ARBA00012991"/>
    </source>
</evidence>
<keyword evidence="6 9" id="KW-0520">NAD</keyword>
<dbReference type="InterPro" id="IPR011548">
    <property type="entry name" value="HIBADH"/>
</dbReference>
<dbReference type="PIRSF" id="PIRSF000103">
    <property type="entry name" value="HIBADH"/>
    <property type="match status" value="1"/>
</dbReference>
<dbReference type="Proteomes" id="UP001165065">
    <property type="component" value="Unassembled WGS sequence"/>
</dbReference>
<dbReference type="InterPro" id="IPR029154">
    <property type="entry name" value="HIBADH-like_NADP-bd"/>
</dbReference>
<feature type="domain" description="6-phosphogluconate dehydrogenase NADP-binding" evidence="10">
    <location>
        <begin position="13"/>
        <end position="167"/>
    </location>
</feature>
<name>A0A9W7GJR4_9STRA</name>
<dbReference type="GO" id="GO:0050661">
    <property type="term" value="F:NADP binding"/>
    <property type="evidence" value="ECO:0007669"/>
    <property type="project" value="InterPro"/>
</dbReference>
<feature type="domain" description="3-hydroxyisobutyrate dehydrogenase-like NAD-binding" evidence="11">
    <location>
        <begin position="170"/>
        <end position="295"/>
    </location>
</feature>
<dbReference type="EC" id="1.1.1.31" evidence="3 9"/>
<dbReference type="InterPro" id="IPR006115">
    <property type="entry name" value="6PGDH_NADP-bd"/>
</dbReference>
<protein>
    <recommendedName>
        <fullName evidence="3 9">3-hydroxyisobutyrate dehydrogenase</fullName>
        <shortName evidence="9">HIBADH</shortName>
        <ecNumber evidence="3 9">1.1.1.31</ecNumber>
    </recommendedName>
</protein>
<evidence type="ECO:0000313" key="12">
    <source>
        <dbReference type="EMBL" id="GMI45333.1"/>
    </source>
</evidence>
<comment type="similarity">
    <text evidence="2">Belongs to the HIBADH-related family. 3-hydroxyisobutyrate dehydrogenase subfamily.</text>
</comment>
<comment type="caution">
    <text evidence="12">The sequence shown here is derived from an EMBL/GenBank/DDBJ whole genome shotgun (WGS) entry which is preliminary data.</text>
</comment>
<dbReference type="InterPro" id="IPR002204">
    <property type="entry name" value="3-OH-isobutyrate_DH-rel_CS"/>
</dbReference>
<dbReference type="EMBL" id="BRYA01001542">
    <property type="protein sequence ID" value="GMI45333.1"/>
    <property type="molecule type" value="Genomic_DNA"/>
</dbReference>
<dbReference type="OrthoDB" id="435038at2759"/>
<dbReference type="GO" id="GO:0006574">
    <property type="term" value="P:L-valine catabolic process"/>
    <property type="evidence" value="ECO:0007669"/>
    <property type="project" value="TreeGrafter"/>
</dbReference>
<comment type="catalytic activity">
    <reaction evidence="7 9">
        <text>3-hydroxy-2-methylpropanoate + NAD(+) = 2-methyl-3-oxopropanoate + NADH + H(+)</text>
        <dbReference type="Rhea" id="RHEA:17681"/>
        <dbReference type="ChEBI" id="CHEBI:11805"/>
        <dbReference type="ChEBI" id="CHEBI:15378"/>
        <dbReference type="ChEBI" id="CHEBI:57540"/>
        <dbReference type="ChEBI" id="CHEBI:57700"/>
        <dbReference type="ChEBI" id="CHEBI:57945"/>
        <dbReference type="EC" id="1.1.1.31"/>
    </reaction>
</comment>
<keyword evidence="5 9" id="KW-0560">Oxidoreductase</keyword>
<dbReference type="Gene3D" id="3.40.50.720">
    <property type="entry name" value="NAD(P)-binding Rossmann-like Domain"/>
    <property type="match status" value="1"/>
</dbReference>
<keyword evidence="13" id="KW-1185">Reference proteome</keyword>
<dbReference type="GO" id="GO:0051287">
    <property type="term" value="F:NAD binding"/>
    <property type="evidence" value="ECO:0007669"/>
    <property type="project" value="InterPro"/>
</dbReference>
<reference evidence="13" key="1">
    <citation type="journal article" date="2023" name="Commun. Biol.">
        <title>Genome analysis of Parmales, the sister group of diatoms, reveals the evolutionary specialization of diatoms from phago-mixotrophs to photoautotrophs.</title>
        <authorList>
            <person name="Ban H."/>
            <person name="Sato S."/>
            <person name="Yoshikawa S."/>
            <person name="Yamada K."/>
            <person name="Nakamura Y."/>
            <person name="Ichinomiya M."/>
            <person name="Sato N."/>
            <person name="Blanc-Mathieu R."/>
            <person name="Endo H."/>
            <person name="Kuwata A."/>
            <person name="Ogata H."/>
        </authorList>
    </citation>
    <scope>NUCLEOTIDE SEQUENCE [LARGE SCALE GENOMIC DNA]</scope>
</reference>
<dbReference type="PANTHER" id="PTHR22981">
    <property type="entry name" value="3-HYDROXYISOBUTYRATE DEHYDROGENASE-RELATED"/>
    <property type="match status" value="1"/>
</dbReference>